<evidence type="ECO:0000256" key="6">
    <source>
        <dbReference type="ARBA" id="ARBA00022737"/>
    </source>
</evidence>
<dbReference type="GO" id="GO:0046872">
    <property type="term" value="F:metal ion binding"/>
    <property type="evidence" value="ECO:0007669"/>
    <property type="project" value="UniProtKB-KW"/>
</dbReference>
<dbReference type="OrthoDB" id="10261146at2759"/>
<sequence length="527" mass="57160">MTSSEPTTSDQLRPTPTDGYPSPTSRLQTATEDILRAHQPSAGTPPILNRNLHIQYLLRNLQQGFPERYTSQDASQTWLLFWTLQGFSTLGIGLDDRTKQRRAPSIDTLLAAQHPEGGFGGGPGQLAHQLPTFAAVSALAIAGRPGPGGGWDEIDRAKMYTWFLSLKQPDGSFKVSHDGEVDVRGLYCLLVCATLLNILTPELLAGVPEFLASCQTYEGGFGSASFGEWAFREDGHAPDYSAPRPTLGEAHGGYTYCATAAWALVQPYLRLYYAPTPAGPKPAPTISMRGLARWYATMQGGRAELGGLRGRTNKLVDGCYAWWVGGGAAVVAGMLKEQEDARAGAEELQEGAEAQNEGWEDEEVDDSLLNRPALQQYVLCAAQHPAGGLRDKPPKHADAYHTLYCLSGLSAAQHRVVPNASRRATLRSSWDADKARSMEGSATASSSDGEQSLLDELRRESFVSALSWLEEEGTEQYVGGAVNRVNATHPLFDLTVTHAEGIMAHFYGQTLPVRRPQPRPRNKPADA</sequence>
<dbReference type="PANTHER" id="PTHR11774:SF6">
    <property type="entry name" value="PROTEIN FARNESYLTRANSFERASE SUBUNIT BETA"/>
    <property type="match status" value="1"/>
</dbReference>
<dbReference type="SUPFAM" id="SSF48239">
    <property type="entry name" value="Terpenoid cyclases/Protein prenyltransferases"/>
    <property type="match status" value="1"/>
</dbReference>
<feature type="region of interest" description="Disordered" evidence="8">
    <location>
        <begin position="425"/>
        <end position="452"/>
    </location>
</feature>
<comment type="cofactor">
    <cofactor evidence="1">
        <name>Zn(2+)</name>
        <dbReference type="ChEBI" id="CHEBI:29105"/>
    </cofactor>
</comment>
<comment type="similarity">
    <text evidence="2">Belongs to the protein prenyltransferase subunit beta family.</text>
</comment>
<dbReference type="GO" id="GO:0004660">
    <property type="term" value="F:protein farnesyltransferase activity"/>
    <property type="evidence" value="ECO:0007669"/>
    <property type="project" value="TreeGrafter"/>
</dbReference>
<dbReference type="Gene3D" id="1.50.10.20">
    <property type="match status" value="1"/>
</dbReference>
<accession>A0A8E2AYW5</accession>
<dbReference type="PANTHER" id="PTHR11774">
    <property type="entry name" value="GERANYLGERANYL TRANSFERASE TYPE BETA SUBUNIT"/>
    <property type="match status" value="1"/>
</dbReference>
<evidence type="ECO:0000256" key="1">
    <source>
        <dbReference type="ARBA" id="ARBA00001947"/>
    </source>
</evidence>
<dbReference type="InterPro" id="IPR001330">
    <property type="entry name" value="Prenyltrans"/>
</dbReference>
<keyword evidence="7" id="KW-0862">Zinc</keyword>
<dbReference type="InterPro" id="IPR008930">
    <property type="entry name" value="Terpenoid_cyclase/PrenylTrfase"/>
</dbReference>
<feature type="compositionally biased region" description="Polar residues" evidence="8">
    <location>
        <begin position="1"/>
        <end position="14"/>
    </location>
</feature>
<feature type="region of interest" description="Disordered" evidence="8">
    <location>
        <begin position="343"/>
        <end position="364"/>
    </location>
</feature>
<proteinExistence type="inferred from homology"/>
<evidence type="ECO:0000313" key="11">
    <source>
        <dbReference type="Proteomes" id="UP000250043"/>
    </source>
</evidence>
<feature type="domain" description="Prenyltransferase alpha-alpha toroid" evidence="9">
    <location>
        <begin position="48"/>
        <end position="425"/>
    </location>
</feature>
<evidence type="ECO:0000256" key="7">
    <source>
        <dbReference type="ARBA" id="ARBA00022833"/>
    </source>
</evidence>
<evidence type="ECO:0000256" key="4">
    <source>
        <dbReference type="ARBA" id="ARBA00022679"/>
    </source>
</evidence>
<keyword evidence="3" id="KW-0637">Prenyltransferase</keyword>
<dbReference type="GO" id="GO:0005965">
    <property type="term" value="C:protein farnesyltransferase complex"/>
    <property type="evidence" value="ECO:0007669"/>
    <property type="project" value="TreeGrafter"/>
</dbReference>
<evidence type="ECO:0000259" key="9">
    <source>
        <dbReference type="Pfam" id="PF00432"/>
    </source>
</evidence>
<keyword evidence="11" id="KW-1185">Reference proteome</keyword>
<evidence type="ECO:0000256" key="3">
    <source>
        <dbReference type="ARBA" id="ARBA00022602"/>
    </source>
</evidence>
<keyword evidence="4 10" id="KW-0808">Transferase</keyword>
<name>A0A8E2AYW5_9APHY</name>
<dbReference type="EMBL" id="KV722398">
    <property type="protein sequence ID" value="OCH90755.1"/>
    <property type="molecule type" value="Genomic_DNA"/>
</dbReference>
<evidence type="ECO:0000256" key="2">
    <source>
        <dbReference type="ARBA" id="ARBA00010497"/>
    </source>
</evidence>
<evidence type="ECO:0000313" key="10">
    <source>
        <dbReference type="EMBL" id="OCH90755.1"/>
    </source>
</evidence>
<organism evidence="10 11">
    <name type="scientific">Obba rivulosa</name>
    <dbReference type="NCBI Taxonomy" id="1052685"/>
    <lineage>
        <taxon>Eukaryota</taxon>
        <taxon>Fungi</taxon>
        <taxon>Dikarya</taxon>
        <taxon>Basidiomycota</taxon>
        <taxon>Agaricomycotina</taxon>
        <taxon>Agaricomycetes</taxon>
        <taxon>Polyporales</taxon>
        <taxon>Gelatoporiaceae</taxon>
        <taxon>Obba</taxon>
    </lineage>
</organism>
<evidence type="ECO:0000256" key="8">
    <source>
        <dbReference type="SAM" id="MobiDB-lite"/>
    </source>
</evidence>
<dbReference type="Proteomes" id="UP000250043">
    <property type="component" value="Unassembled WGS sequence"/>
</dbReference>
<dbReference type="Pfam" id="PF00432">
    <property type="entry name" value="Prenyltrans"/>
    <property type="match status" value="1"/>
</dbReference>
<dbReference type="AlphaFoldDB" id="A0A8E2AYW5"/>
<gene>
    <name evidence="10" type="ORF">OBBRIDRAFT_730139</name>
</gene>
<feature type="compositionally biased region" description="Polar residues" evidence="8">
    <location>
        <begin position="440"/>
        <end position="450"/>
    </location>
</feature>
<keyword evidence="6" id="KW-0677">Repeat</keyword>
<evidence type="ECO:0000256" key="5">
    <source>
        <dbReference type="ARBA" id="ARBA00022723"/>
    </source>
</evidence>
<dbReference type="InterPro" id="IPR045089">
    <property type="entry name" value="PGGT1B-like"/>
</dbReference>
<reference evidence="10 11" key="1">
    <citation type="submission" date="2016-07" db="EMBL/GenBank/DDBJ databases">
        <title>Draft genome of the white-rot fungus Obba rivulosa 3A-2.</title>
        <authorList>
            <consortium name="DOE Joint Genome Institute"/>
            <person name="Miettinen O."/>
            <person name="Riley R."/>
            <person name="Acob R."/>
            <person name="Barry K."/>
            <person name="Cullen D."/>
            <person name="De Vries R."/>
            <person name="Hainaut M."/>
            <person name="Hatakka A."/>
            <person name="Henrissat B."/>
            <person name="Hilden K."/>
            <person name="Kuo R."/>
            <person name="Labutti K."/>
            <person name="Lipzen A."/>
            <person name="Makela M.R."/>
            <person name="Sandor L."/>
            <person name="Spatafora J.W."/>
            <person name="Grigoriev I.V."/>
            <person name="Hibbett D.S."/>
        </authorList>
    </citation>
    <scope>NUCLEOTIDE SEQUENCE [LARGE SCALE GENOMIC DNA]</scope>
    <source>
        <strain evidence="10 11">3A-2</strain>
    </source>
</reference>
<feature type="region of interest" description="Disordered" evidence="8">
    <location>
        <begin position="1"/>
        <end position="26"/>
    </location>
</feature>
<protein>
    <submittedName>
        <fullName evidence="10">Terpenoid cyclases/Protein prenyltransferase</fullName>
    </submittedName>
</protein>
<keyword evidence="5" id="KW-0479">Metal-binding</keyword>